<evidence type="ECO:0000313" key="1">
    <source>
        <dbReference type="EMBL" id="CAL1406278.1"/>
    </source>
</evidence>
<accession>A0AAV2G6G5</accession>
<keyword evidence="2" id="KW-1185">Reference proteome</keyword>
<dbReference type="EMBL" id="OZ034821">
    <property type="protein sequence ID" value="CAL1406278.1"/>
    <property type="molecule type" value="Genomic_DNA"/>
</dbReference>
<gene>
    <name evidence="1" type="ORF">LTRI10_LOCUS46014</name>
</gene>
<reference evidence="1 2" key="1">
    <citation type="submission" date="2024-04" db="EMBL/GenBank/DDBJ databases">
        <authorList>
            <person name="Fracassetti M."/>
        </authorList>
    </citation>
    <scope>NUCLEOTIDE SEQUENCE [LARGE SCALE GENOMIC DNA]</scope>
</reference>
<protein>
    <submittedName>
        <fullName evidence="1">Uncharacterized protein</fullName>
    </submittedName>
</protein>
<organism evidence="1 2">
    <name type="scientific">Linum trigynum</name>
    <dbReference type="NCBI Taxonomy" id="586398"/>
    <lineage>
        <taxon>Eukaryota</taxon>
        <taxon>Viridiplantae</taxon>
        <taxon>Streptophyta</taxon>
        <taxon>Embryophyta</taxon>
        <taxon>Tracheophyta</taxon>
        <taxon>Spermatophyta</taxon>
        <taxon>Magnoliopsida</taxon>
        <taxon>eudicotyledons</taxon>
        <taxon>Gunneridae</taxon>
        <taxon>Pentapetalae</taxon>
        <taxon>rosids</taxon>
        <taxon>fabids</taxon>
        <taxon>Malpighiales</taxon>
        <taxon>Linaceae</taxon>
        <taxon>Linum</taxon>
    </lineage>
</organism>
<name>A0AAV2G6G5_9ROSI</name>
<dbReference type="AlphaFoldDB" id="A0AAV2G6G5"/>
<sequence>MDVIMIKNKEETQKRVQHSIQLLPTSYTFPERLASSMSFSCSLYSALPLQYNSNLCSNQDIFQPPPV</sequence>
<proteinExistence type="predicted"/>
<evidence type="ECO:0000313" key="2">
    <source>
        <dbReference type="Proteomes" id="UP001497516"/>
    </source>
</evidence>
<dbReference type="Proteomes" id="UP001497516">
    <property type="component" value="Chromosome 8"/>
</dbReference>